<feature type="compositionally biased region" description="Low complexity" evidence="2">
    <location>
        <begin position="109"/>
        <end position="122"/>
    </location>
</feature>
<sequence>MASLLSRKRPARPKQYDVFLVDRPGHGPEPDELKPIFTIARRDYPDWNPNNISTQRDLYFSIMDKNSNMTTKEKEEIWNLSSPAIEIDNEKIFIKLKRPLAGFAGTVDETSSSTGTPETGSSDLPPPVQCSSPPGANQQETERLNNQYIQLQESYSMLESRHDALKNRLRQVEDENDRNLQLKLQKERENAALQRQIDDIQSRLIYVQNESDAHARMLSEIEQEKAILERNMGKLELQLANTRKELEELHKLLQKRLEDQKDELEHTFRMQQMKLESELRQSDEKIKDKDALLEAMTTRMCEQEEALLKEKELRATEIHDKELCIAEKENTIAQQKFAIDTLQSAMKSTNAKIEFKGSQIRELKLMLNTKDETTMKLKEDYNTELKHQEKAFTESLNRKDRENKQLAEEMAKVKGEMASQADRLQKEILAENECHKVVVKGLQNEKSRLNDKLKEAREDLRKLEEHVNELASKNTWWEKASRARSSMTESVETITRSNRELTKQLDELKQGNKDKDDHIQKLQVECMELHKTLESQMEECKGHTEEIERLTTELQKNTVGAALLTNKNFIKTRLTQSQPKSGSSDRTTSKLSLPPTSDSRSGSSKGTMKGARVKGVKLPASKRES</sequence>
<evidence type="ECO:0000313" key="3">
    <source>
        <dbReference type="Proteomes" id="UP000085678"/>
    </source>
</evidence>
<dbReference type="KEGG" id="lak:106179892"/>
<dbReference type="OMA" id="SDAHARM"/>
<keyword evidence="3" id="KW-1185">Reference proteome</keyword>
<evidence type="ECO:0000256" key="1">
    <source>
        <dbReference type="SAM" id="Coils"/>
    </source>
</evidence>
<feature type="compositionally biased region" description="Polar residues" evidence="2">
    <location>
        <begin position="573"/>
        <end position="606"/>
    </location>
</feature>
<feature type="coiled-coil region" evidence="1">
    <location>
        <begin position="141"/>
        <end position="274"/>
    </location>
</feature>
<gene>
    <name evidence="4" type="primary">LOC106179892</name>
</gene>
<accession>A0A1S3K9H8</accession>
<evidence type="ECO:0000313" key="4">
    <source>
        <dbReference type="RefSeq" id="XP_013419152.1"/>
    </source>
</evidence>
<evidence type="ECO:0000256" key="2">
    <source>
        <dbReference type="SAM" id="MobiDB-lite"/>
    </source>
</evidence>
<dbReference type="AlphaFoldDB" id="A0A1S3K9H8"/>
<dbReference type="Proteomes" id="UP000085678">
    <property type="component" value="Unplaced"/>
</dbReference>
<keyword evidence="1" id="KW-0175">Coiled coil</keyword>
<feature type="region of interest" description="Disordered" evidence="2">
    <location>
        <begin position="573"/>
        <end position="625"/>
    </location>
</feature>
<dbReference type="GeneID" id="106179892"/>
<feature type="region of interest" description="Disordered" evidence="2">
    <location>
        <begin position="107"/>
        <end position="139"/>
    </location>
</feature>
<feature type="coiled-coil region" evidence="1">
    <location>
        <begin position="396"/>
        <end position="553"/>
    </location>
</feature>
<organism evidence="3 4">
    <name type="scientific">Lingula anatina</name>
    <name type="common">Brachiopod</name>
    <name type="synonym">Lingula unguis</name>
    <dbReference type="NCBI Taxonomy" id="7574"/>
    <lineage>
        <taxon>Eukaryota</taxon>
        <taxon>Metazoa</taxon>
        <taxon>Spiralia</taxon>
        <taxon>Lophotrochozoa</taxon>
        <taxon>Brachiopoda</taxon>
        <taxon>Linguliformea</taxon>
        <taxon>Lingulata</taxon>
        <taxon>Lingulida</taxon>
        <taxon>Linguloidea</taxon>
        <taxon>Lingulidae</taxon>
        <taxon>Lingula</taxon>
    </lineage>
</organism>
<reference evidence="4" key="1">
    <citation type="submission" date="2025-08" db="UniProtKB">
        <authorList>
            <consortium name="RefSeq"/>
        </authorList>
    </citation>
    <scope>IDENTIFICATION</scope>
    <source>
        <tissue evidence="4">Gonads</tissue>
    </source>
</reference>
<proteinExistence type="predicted"/>
<feature type="compositionally biased region" description="Polar residues" evidence="2">
    <location>
        <begin position="129"/>
        <end position="139"/>
    </location>
</feature>
<dbReference type="RefSeq" id="XP_013419152.1">
    <property type="nucleotide sequence ID" value="XM_013563698.1"/>
</dbReference>
<dbReference type="InParanoid" id="A0A1S3K9H8"/>
<name>A0A1S3K9H8_LINAN</name>
<protein>
    <submittedName>
        <fullName evidence="4">Paramyosin</fullName>
    </submittedName>
</protein>